<accession>A0A0H0RY06</accession>
<keyword evidence="1" id="KW-0732">Signal</keyword>
<feature type="signal peptide" evidence="1">
    <location>
        <begin position="1"/>
        <end position="21"/>
    </location>
</feature>
<evidence type="ECO:0000313" key="4">
    <source>
        <dbReference type="EMBL" id="HAH1419009.1"/>
    </source>
</evidence>
<dbReference type="InterPro" id="IPR027372">
    <property type="entry name" value="Phytase-like_dom"/>
</dbReference>
<dbReference type="Proteomes" id="UP000460654">
    <property type="component" value="Unassembled WGS sequence"/>
</dbReference>
<feature type="chain" id="PRO_5011853531" evidence="1">
    <location>
        <begin position="22"/>
        <end position="374"/>
    </location>
</feature>
<dbReference type="EMBL" id="MPGR01000001">
    <property type="protein sequence ID" value="OKB73760.1"/>
    <property type="molecule type" value="Genomic_DNA"/>
</dbReference>
<dbReference type="Proteomes" id="UP000528504">
    <property type="component" value="Unassembled WGS sequence"/>
</dbReference>
<evidence type="ECO:0000313" key="3">
    <source>
        <dbReference type="EMBL" id="EFM0516201.1"/>
    </source>
</evidence>
<evidence type="ECO:0000256" key="1">
    <source>
        <dbReference type="SAM" id="SignalP"/>
    </source>
</evidence>
<dbReference type="Proteomes" id="UP001208624">
    <property type="component" value="Unassembled WGS sequence"/>
</dbReference>
<name>A0A0H0RY06_ECOLX</name>
<evidence type="ECO:0000313" key="7">
    <source>
        <dbReference type="EMBL" id="TXU28939.1"/>
    </source>
</evidence>
<protein>
    <submittedName>
        <fullName evidence="6">3-octaprenyl-4-hydroxybenzoate carboxy-lyase</fullName>
    </submittedName>
    <submittedName>
        <fullName evidence="4">Esterase-like activity of phytase family protein</fullName>
    </submittedName>
</protein>
<dbReference type="Proteomes" id="UP000844228">
    <property type="component" value="Unassembled WGS sequence"/>
</dbReference>
<dbReference type="EMBL" id="AATJQG010000008">
    <property type="protein sequence ID" value="EFM0516201.1"/>
    <property type="molecule type" value="Genomic_DNA"/>
</dbReference>
<comment type="caution">
    <text evidence="4">The sequence shown here is derived from an EMBL/GenBank/DDBJ whole genome shotgun (WGS) entry which is preliminary data.</text>
</comment>
<evidence type="ECO:0000313" key="10">
    <source>
        <dbReference type="Proteomes" id="UP000528504"/>
    </source>
</evidence>
<dbReference type="Pfam" id="PF13449">
    <property type="entry name" value="Phytase-like"/>
    <property type="match status" value="1"/>
</dbReference>
<evidence type="ECO:0000313" key="6">
    <source>
        <dbReference type="EMBL" id="OKB73760.1"/>
    </source>
</evidence>
<evidence type="ECO:0000313" key="9">
    <source>
        <dbReference type="Proteomes" id="UP000460654"/>
    </source>
</evidence>
<dbReference type="AlphaFoldDB" id="A0A0H0RY06"/>
<evidence type="ECO:0000313" key="5">
    <source>
        <dbReference type="EMBL" id="MCV5620769.1"/>
    </source>
</evidence>
<organism evidence="4">
    <name type="scientific">Escherichia coli</name>
    <dbReference type="NCBI Taxonomy" id="562"/>
    <lineage>
        <taxon>Bacteria</taxon>
        <taxon>Pseudomonadati</taxon>
        <taxon>Pseudomonadota</taxon>
        <taxon>Gammaproteobacteria</taxon>
        <taxon>Enterobacterales</taxon>
        <taxon>Enterobacteriaceae</taxon>
        <taxon>Escherichia</taxon>
    </lineage>
</organism>
<gene>
    <name evidence="6" type="ORF">BMT50_13695</name>
    <name evidence="3" type="ORF">CF22_002195</name>
    <name evidence="7" type="ORF">D4N09_25585</name>
    <name evidence="4" type="ORF">HHH44_002405</name>
    <name evidence="5" type="ORF">OFN31_03115</name>
</gene>
<sequence length="374" mass="41326">MKIRHAAIFLALPLLCTTAQANSFLHYAGEFNFRTGEKQNNVTIAGLSAITFDAKKNIFYAINDSRNNNKEGDASLYTLKIQVSSRGIEQVNFLNQRPLLDAKQQPFVTNTVDAEGLALTHNGKSLLWSSELGAPLRLSTLDGVMEKDFTSLFPARFNISSDKESSNGIRSGNAWEGLTVTPDGKSLFIAVESSLKQDGPIASPINSGTSRLLQFSIDADGRPSKQLHEYLYITDPVPQVSKFGINDNGVSEVLALNDHQLLVIERSGRNVSAGFNDWDYSVRVYMVDLTAASDIKDIDSLQDWSNKSTLQPVSKKLLIDFADYTSSADCIEGVTFGPLIDGHTSLIFVSDNNFQPHQQTKFYLFIDKENKLKI</sequence>
<evidence type="ECO:0000259" key="2">
    <source>
        <dbReference type="Pfam" id="PF13449"/>
    </source>
</evidence>
<evidence type="ECO:0000313" key="8">
    <source>
        <dbReference type="Proteomes" id="UP000186595"/>
    </source>
</evidence>
<dbReference type="EMBL" id="QYOH01000107">
    <property type="protein sequence ID" value="TXU28939.1"/>
    <property type="molecule type" value="Genomic_DNA"/>
</dbReference>
<reference evidence="5" key="6">
    <citation type="submission" date="2023-06" db="EMBL/GenBank/DDBJ databases">
        <title>Deciphering the underlying mechanisms mediating the transmission of blaNDM gene from human to animals in China.</title>
        <authorList>
            <person name="Chen K."/>
            <person name="Chen S."/>
        </authorList>
    </citation>
    <scope>NUCLEOTIDE SEQUENCE</scope>
    <source>
        <strain evidence="5">1199</strain>
    </source>
</reference>
<dbReference type="EMBL" id="DABALL010000012">
    <property type="protein sequence ID" value="HAH1419009.1"/>
    <property type="molecule type" value="Genomic_DNA"/>
</dbReference>
<reference evidence="4" key="2">
    <citation type="journal article" date="2018" name="Genome Biol.">
        <title>SKESA: strategic k-mer extension for scrupulous assemblies.</title>
        <authorList>
            <person name="Souvorov A."/>
            <person name="Agarwala R."/>
            <person name="Lipman D.J."/>
        </authorList>
    </citation>
    <scope>NUCLEOTIDE SEQUENCE [LARGE SCALE GENOMIC DNA]</scope>
    <source>
        <strain evidence="4">W1_5_ERB1</strain>
    </source>
</reference>
<dbReference type="PANTHER" id="PTHR37957:SF1">
    <property type="entry name" value="PHYTASE-LIKE DOMAIN-CONTAINING PROTEIN"/>
    <property type="match status" value="1"/>
</dbReference>
<dbReference type="Proteomes" id="UP000186595">
    <property type="component" value="Unassembled WGS sequence"/>
</dbReference>
<feature type="domain" description="Phytase-like" evidence="2">
    <location>
        <begin position="44"/>
        <end position="354"/>
    </location>
</feature>
<dbReference type="PANTHER" id="PTHR37957">
    <property type="entry name" value="BLR7070 PROTEIN"/>
    <property type="match status" value="1"/>
</dbReference>
<dbReference type="EMBL" id="JAOVKC010000002">
    <property type="protein sequence ID" value="MCV5620769.1"/>
    <property type="molecule type" value="Genomic_DNA"/>
</dbReference>
<proteinExistence type="predicted"/>
<dbReference type="RefSeq" id="WP_000702013.1">
    <property type="nucleotide sequence ID" value="NZ_AP022107.1"/>
</dbReference>
<reference evidence="7 9" key="5">
    <citation type="submission" date="2018-09" db="EMBL/GenBank/DDBJ databases">
        <title>Persistent metagenomic signatures of early life antibiotic treatment in the infant gut microbiota and resistome.</title>
        <authorList>
            <person name="Gasparrini A.J."/>
        </authorList>
    </citation>
    <scope>NUCLEOTIDE SEQUENCE [LARGE SCALE GENOMIC DNA]</scope>
    <source>
        <strain evidence="7 9">T0181B.E-10</strain>
    </source>
</reference>
<reference evidence="3 10" key="4">
    <citation type="submission" date="2018-08" db="EMBL/GenBank/DDBJ databases">
        <authorList>
            <consortium name="GenomeTrakr network: Whole genome sequencing for foodborne pathogen traceback"/>
        </authorList>
    </citation>
    <scope>NUCLEOTIDE SEQUENCE [LARGE SCALE GENOMIC DNA]</scope>
    <source>
        <strain evidence="3 10">AZ-TG60901</strain>
    </source>
</reference>
<reference evidence="4" key="3">
    <citation type="submission" date="2018-08" db="EMBL/GenBank/DDBJ databases">
        <authorList>
            <consortium name="NCBI Pathogen Detection Project"/>
        </authorList>
    </citation>
    <scope>NUCLEOTIDE SEQUENCE</scope>
    <source>
        <strain evidence="4">W1_5_ERB1</strain>
    </source>
</reference>
<reference evidence="6 8" key="1">
    <citation type="submission" date="2016-11" db="EMBL/GenBank/DDBJ databases">
        <title>Draft genome sequences of five Shigatoxin-producing Escherichia coli isolates harboring the new recently described Subtilase cytotoxin allelic variant subAB2-3.</title>
        <authorList>
            <person name="Tasara T."/>
            <person name="Fierz L."/>
            <person name="Klumpp J."/>
            <person name="Schmidt H."/>
            <person name="Stephan R."/>
        </authorList>
    </citation>
    <scope>NUCLEOTIDE SEQUENCE [LARGE SCALE GENOMIC DNA]</scope>
    <source>
        <strain evidence="6 8">453</strain>
    </source>
</reference>